<dbReference type="AlphaFoldDB" id="A0A9N9GML7"/>
<name>A0A9N9GML7_9GLOM</name>
<reference evidence="1" key="1">
    <citation type="submission" date="2021-06" db="EMBL/GenBank/DDBJ databases">
        <authorList>
            <person name="Kallberg Y."/>
            <person name="Tangrot J."/>
            <person name="Rosling A."/>
        </authorList>
    </citation>
    <scope>NUCLEOTIDE SEQUENCE</scope>
    <source>
        <strain evidence="1">FL966</strain>
    </source>
</reference>
<dbReference type="Proteomes" id="UP000789759">
    <property type="component" value="Unassembled WGS sequence"/>
</dbReference>
<evidence type="ECO:0000313" key="2">
    <source>
        <dbReference type="Proteomes" id="UP000789759"/>
    </source>
</evidence>
<sequence length="221" mass="25634">PTSHTLYELVFGQHPLHQFNIIEELKQYNINIEEDLLQNMVRSEEDLENMDNNNGLHYNNSLYNNNSDFNNMDNDEQSPTHHDIYCQLANKNLEDYCSKIECQMYTKYNIQEHNYQVGDLVKIQIAKIDCEPGNYCALSCKVFLVLSNNMYHLVYRFGVFERAFLADKVLPLGPKEFSKLNNLLIYKNGSIVEAARLQSNAFASNKGCNYRGDCLMAKCFL</sequence>
<comment type="caution">
    <text evidence="1">The sequence shown here is derived from an EMBL/GenBank/DDBJ whole genome shotgun (WGS) entry which is preliminary data.</text>
</comment>
<organism evidence="1 2">
    <name type="scientific">Cetraspora pellucida</name>
    <dbReference type="NCBI Taxonomy" id="1433469"/>
    <lineage>
        <taxon>Eukaryota</taxon>
        <taxon>Fungi</taxon>
        <taxon>Fungi incertae sedis</taxon>
        <taxon>Mucoromycota</taxon>
        <taxon>Glomeromycotina</taxon>
        <taxon>Glomeromycetes</taxon>
        <taxon>Diversisporales</taxon>
        <taxon>Gigasporaceae</taxon>
        <taxon>Cetraspora</taxon>
    </lineage>
</organism>
<accession>A0A9N9GML7</accession>
<feature type="non-terminal residue" evidence="1">
    <location>
        <position position="221"/>
    </location>
</feature>
<dbReference type="EMBL" id="CAJVQA010005480">
    <property type="protein sequence ID" value="CAG8621506.1"/>
    <property type="molecule type" value="Genomic_DNA"/>
</dbReference>
<keyword evidence="2" id="KW-1185">Reference proteome</keyword>
<proteinExistence type="predicted"/>
<gene>
    <name evidence="1" type="ORF">CPELLU_LOCUS7946</name>
</gene>
<evidence type="ECO:0000313" key="1">
    <source>
        <dbReference type="EMBL" id="CAG8621506.1"/>
    </source>
</evidence>
<protein>
    <submittedName>
        <fullName evidence="1">16267_t:CDS:1</fullName>
    </submittedName>
</protein>
<dbReference type="OrthoDB" id="2397687at2759"/>